<gene>
    <name evidence="7" type="ORF">PHISCL_08270</name>
</gene>
<comment type="caution">
    <text evidence="7">The sequence shown here is derived from an EMBL/GenBank/DDBJ whole genome shotgun (WGS) entry which is preliminary data.</text>
</comment>
<dbReference type="EMBL" id="MVGC01000411">
    <property type="protein sequence ID" value="RJE19393.1"/>
    <property type="molecule type" value="Genomic_DNA"/>
</dbReference>
<dbReference type="Gene3D" id="3.40.50.300">
    <property type="entry name" value="P-loop containing nucleotide triphosphate hydrolases"/>
    <property type="match status" value="1"/>
</dbReference>
<evidence type="ECO:0000256" key="4">
    <source>
        <dbReference type="RuleBase" id="RU365011"/>
    </source>
</evidence>
<comment type="similarity">
    <text evidence="4">Belongs to the GPI inositol-deacylase family.</text>
</comment>
<evidence type="ECO:0000256" key="2">
    <source>
        <dbReference type="ARBA" id="ARBA00015856"/>
    </source>
</evidence>
<dbReference type="InterPro" id="IPR056884">
    <property type="entry name" value="NPHP3-like_N"/>
</dbReference>
<dbReference type="STRING" id="2070753.A0A3A2ZAX7"/>
<proteinExistence type="inferred from homology"/>
<keyword evidence="4" id="KW-0472">Membrane</keyword>
<accession>A0A3A2ZAX7</accession>
<keyword evidence="8" id="KW-1185">Reference proteome</keyword>
<feature type="domain" description="Nephrocystin 3-like N-terminal" evidence="6">
    <location>
        <begin position="307"/>
        <end position="466"/>
    </location>
</feature>
<dbReference type="InterPro" id="IPR027417">
    <property type="entry name" value="P-loop_NTPase"/>
</dbReference>
<comment type="subcellular location">
    <subcellularLocation>
        <location evidence="4">Endoplasmic reticulum membrane</location>
    </subcellularLocation>
</comment>
<dbReference type="GO" id="GO:0015031">
    <property type="term" value="P:protein transport"/>
    <property type="evidence" value="ECO:0007669"/>
    <property type="project" value="UniProtKB-KW"/>
</dbReference>
<dbReference type="OrthoDB" id="194358at2759"/>
<reference evidence="8" key="1">
    <citation type="submission" date="2017-02" db="EMBL/GenBank/DDBJ databases">
        <authorList>
            <person name="Tafer H."/>
            <person name="Lopandic K."/>
        </authorList>
    </citation>
    <scope>NUCLEOTIDE SEQUENCE [LARGE SCALE GENOMIC DNA]</scope>
    <source>
        <strain evidence="8">CBS 366.77</strain>
    </source>
</reference>
<dbReference type="PANTHER" id="PTHR10039:SF16">
    <property type="entry name" value="GPI INOSITOL-DEACYLASE"/>
    <property type="match status" value="1"/>
</dbReference>
<comment type="function">
    <text evidence="1 4">Involved in inositol deacylation of GPI-anchored proteins which plays important roles in the quality control and ER-associated degradation of GPI-anchored proteins.</text>
</comment>
<keyword evidence="3" id="KW-0677">Repeat</keyword>
<keyword evidence="4" id="KW-0653">Protein transport</keyword>
<name>A0A3A2ZAX7_9EURO</name>
<evidence type="ECO:0000256" key="3">
    <source>
        <dbReference type="ARBA" id="ARBA00022737"/>
    </source>
</evidence>
<dbReference type="InterPro" id="IPR012908">
    <property type="entry name" value="PGAP1-ab_dom-like"/>
</dbReference>
<keyword evidence="4" id="KW-0256">Endoplasmic reticulum</keyword>
<evidence type="ECO:0000313" key="7">
    <source>
        <dbReference type="EMBL" id="RJE19393.1"/>
    </source>
</evidence>
<dbReference type="InterPro" id="IPR029058">
    <property type="entry name" value="AB_hydrolase_fold"/>
</dbReference>
<sequence length="567" mass="64511">MGLTVLHAPESKRRTVDILFIHGLGGSSLRTWYMNGDFDFLWPKKWLPEEPDLSTARILTFGYNANFAARKGRASLTIGDFANDLLFHMKYNYDNDGKMGPVPIIIVAHSMGGLVFKKAFIHGHLDDQYQNITSSIKAVLFTATPHRGTNLAETLSRILTSSIFGHSPKEYIRELTRGSTTIDELNDTFRHHAAKLQIFSFYETLTTPIGPINVMILEKHSSLLGYHNETPEALMANHHDVVKFSGQDDPNYRSVLGALRSVVSTFQSSKVNENETGKALEAIKEWLGVVRSPEEDLASLRSVRKTGTCRRLLQKHEFENWLDSDMHHILWAHAAPASGKSVQCSYIIECLQLQQKSCVYWFFKDGDVQKRSLGNMLRSVVYQLAVEHGSFRRALIQAMKSGIRIENADARAVWRNIFASRLSNISLDLYLVVDGLDESESSRTFIDLISSINMSQNRIRVLFFSRPLSNITKAVQKARRQITITEVALTDNLEDIRLMASDEMEYFLPGEEFKEFKHEIIEEITSRSQGNFLWASLTLKMVVNCHRREDVKRVLQATPDGMDRLYD</sequence>
<dbReference type="PANTHER" id="PTHR10039">
    <property type="entry name" value="AMELOGENIN"/>
    <property type="match status" value="1"/>
</dbReference>
<dbReference type="GO" id="GO:0016788">
    <property type="term" value="F:hydrolase activity, acting on ester bonds"/>
    <property type="evidence" value="ECO:0007669"/>
    <property type="project" value="InterPro"/>
</dbReference>
<evidence type="ECO:0000259" key="5">
    <source>
        <dbReference type="Pfam" id="PF07819"/>
    </source>
</evidence>
<dbReference type="AlphaFoldDB" id="A0A3A2ZAX7"/>
<dbReference type="GO" id="GO:0005789">
    <property type="term" value="C:endoplasmic reticulum membrane"/>
    <property type="evidence" value="ECO:0007669"/>
    <property type="project" value="UniProtKB-SubCell"/>
</dbReference>
<dbReference type="Pfam" id="PF24883">
    <property type="entry name" value="NPHP3_N"/>
    <property type="match status" value="1"/>
</dbReference>
<dbReference type="SUPFAM" id="SSF53474">
    <property type="entry name" value="alpha/beta-Hydrolases"/>
    <property type="match status" value="1"/>
</dbReference>
<dbReference type="EC" id="3.1.-.-" evidence="4"/>
<dbReference type="SUPFAM" id="SSF52540">
    <property type="entry name" value="P-loop containing nucleoside triphosphate hydrolases"/>
    <property type="match status" value="1"/>
</dbReference>
<dbReference type="Gene3D" id="3.40.50.1820">
    <property type="entry name" value="alpha/beta hydrolase"/>
    <property type="match status" value="1"/>
</dbReference>
<feature type="domain" description="GPI inositol-deacylase PGAP1-like alpha/beta" evidence="5">
    <location>
        <begin position="17"/>
        <end position="151"/>
    </location>
</feature>
<evidence type="ECO:0000256" key="1">
    <source>
        <dbReference type="ARBA" id="ARBA00003496"/>
    </source>
</evidence>
<dbReference type="Proteomes" id="UP000266188">
    <property type="component" value="Unassembled WGS sequence"/>
</dbReference>
<protein>
    <recommendedName>
        <fullName evidence="2 4">GPI inositol-deacylase</fullName>
        <ecNumber evidence="4">3.1.-.-</ecNumber>
    </recommendedName>
</protein>
<evidence type="ECO:0000259" key="6">
    <source>
        <dbReference type="Pfam" id="PF24883"/>
    </source>
</evidence>
<evidence type="ECO:0000313" key="8">
    <source>
        <dbReference type="Proteomes" id="UP000266188"/>
    </source>
</evidence>
<keyword evidence="4" id="KW-0813">Transport</keyword>
<dbReference type="Pfam" id="PF07819">
    <property type="entry name" value="PGAP1"/>
    <property type="match status" value="1"/>
</dbReference>
<organism evidence="7 8">
    <name type="scientific">Aspergillus sclerotialis</name>
    <dbReference type="NCBI Taxonomy" id="2070753"/>
    <lineage>
        <taxon>Eukaryota</taxon>
        <taxon>Fungi</taxon>
        <taxon>Dikarya</taxon>
        <taxon>Ascomycota</taxon>
        <taxon>Pezizomycotina</taxon>
        <taxon>Eurotiomycetes</taxon>
        <taxon>Eurotiomycetidae</taxon>
        <taxon>Eurotiales</taxon>
        <taxon>Aspergillaceae</taxon>
        <taxon>Aspergillus</taxon>
        <taxon>Aspergillus subgen. Polypaecilum</taxon>
    </lineage>
</organism>
<keyword evidence="4" id="KW-0378">Hydrolase</keyword>